<dbReference type="PROSITE" id="PS50005">
    <property type="entry name" value="TPR"/>
    <property type="match status" value="2"/>
</dbReference>
<evidence type="ECO:0000256" key="3">
    <source>
        <dbReference type="PROSITE-ProRule" id="PRU00339"/>
    </source>
</evidence>
<dbReference type="InterPro" id="IPR011990">
    <property type="entry name" value="TPR-like_helical_dom_sf"/>
</dbReference>
<keyword evidence="6" id="KW-1185">Reference proteome</keyword>
<sequence>SGSPSDDDLVSVSHTLYNRGMVRVKLNKVADGIDDFTRVLEMDPQHAAAAYARASALNSQGDFARAIEDYTQALTLDDGSSLPAQSPFVSKMGRRASTPKGGRLRALSVPPSPSLTRSVSSVKRDRDGSRHQSERDKDRDGQRDHQTRTYTPHSRPARRRSVSAASSDEQLRDRLRREIDLMMKEKAQPGVYVGVLDSVCIHLY</sequence>
<dbReference type="Gene3D" id="1.25.40.10">
    <property type="entry name" value="Tetratricopeptide repeat domain"/>
    <property type="match status" value="1"/>
</dbReference>
<dbReference type="PANTHER" id="PTHR44858:SF1">
    <property type="entry name" value="UDP-N-ACETYLGLUCOSAMINE--PEPTIDE N-ACETYLGLUCOSAMINYLTRANSFERASE SPINDLY-RELATED"/>
    <property type="match status" value="1"/>
</dbReference>
<feature type="non-terminal residue" evidence="5">
    <location>
        <position position="1"/>
    </location>
</feature>
<gene>
    <name evidence="5" type="ORF">KIPB_013279</name>
</gene>
<dbReference type="Proteomes" id="UP000265618">
    <property type="component" value="Unassembled WGS sequence"/>
</dbReference>
<accession>A0A9K3DA43</accession>
<evidence type="ECO:0000256" key="1">
    <source>
        <dbReference type="ARBA" id="ARBA00022737"/>
    </source>
</evidence>
<feature type="region of interest" description="Disordered" evidence="4">
    <location>
        <begin position="77"/>
        <end position="171"/>
    </location>
</feature>
<evidence type="ECO:0000313" key="6">
    <source>
        <dbReference type="Proteomes" id="UP000265618"/>
    </source>
</evidence>
<dbReference type="SMART" id="SM00028">
    <property type="entry name" value="TPR"/>
    <property type="match status" value="2"/>
</dbReference>
<dbReference type="SUPFAM" id="SSF48452">
    <property type="entry name" value="TPR-like"/>
    <property type="match status" value="1"/>
</dbReference>
<feature type="repeat" description="TPR" evidence="3">
    <location>
        <begin position="13"/>
        <end position="46"/>
    </location>
</feature>
<dbReference type="PANTHER" id="PTHR44858">
    <property type="entry name" value="TETRATRICOPEPTIDE REPEAT PROTEIN 6"/>
    <property type="match status" value="1"/>
</dbReference>
<dbReference type="InterPro" id="IPR019734">
    <property type="entry name" value="TPR_rpt"/>
</dbReference>
<proteinExistence type="predicted"/>
<evidence type="ECO:0000256" key="2">
    <source>
        <dbReference type="ARBA" id="ARBA00022803"/>
    </source>
</evidence>
<feature type="compositionally biased region" description="Basic and acidic residues" evidence="4">
    <location>
        <begin position="122"/>
        <end position="147"/>
    </location>
</feature>
<keyword evidence="1" id="KW-0677">Repeat</keyword>
<protein>
    <recommendedName>
        <fullName evidence="7">TPR_REGION domain-containing protein</fullName>
    </recommendedName>
</protein>
<evidence type="ECO:0008006" key="7">
    <source>
        <dbReference type="Google" id="ProtNLM"/>
    </source>
</evidence>
<name>A0A9K3DA43_9EUKA</name>
<dbReference type="InterPro" id="IPR050498">
    <property type="entry name" value="Ycf3"/>
</dbReference>
<dbReference type="Pfam" id="PF13432">
    <property type="entry name" value="TPR_16"/>
    <property type="match status" value="1"/>
</dbReference>
<evidence type="ECO:0000256" key="4">
    <source>
        <dbReference type="SAM" id="MobiDB-lite"/>
    </source>
</evidence>
<comment type="caution">
    <text evidence="5">The sequence shown here is derived from an EMBL/GenBank/DDBJ whole genome shotgun (WGS) entry which is preliminary data.</text>
</comment>
<dbReference type="OrthoDB" id="629492at2759"/>
<organism evidence="5 6">
    <name type="scientific">Kipferlia bialata</name>
    <dbReference type="NCBI Taxonomy" id="797122"/>
    <lineage>
        <taxon>Eukaryota</taxon>
        <taxon>Metamonada</taxon>
        <taxon>Carpediemonas-like organisms</taxon>
        <taxon>Kipferlia</taxon>
    </lineage>
</organism>
<reference evidence="5 6" key="1">
    <citation type="journal article" date="2018" name="PLoS ONE">
        <title>The draft genome of Kipferlia bialata reveals reductive genome evolution in fornicate parasites.</title>
        <authorList>
            <person name="Tanifuji G."/>
            <person name="Takabayashi S."/>
            <person name="Kume K."/>
            <person name="Takagi M."/>
            <person name="Nakayama T."/>
            <person name="Kamikawa R."/>
            <person name="Inagaki Y."/>
            <person name="Hashimoto T."/>
        </authorList>
    </citation>
    <scope>NUCLEOTIDE SEQUENCE [LARGE SCALE GENOMIC DNA]</scope>
    <source>
        <strain evidence="5">NY0173</strain>
    </source>
</reference>
<feature type="repeat" description="TPR" evidence="3">
    <location>
        <begin position="47"/>
        <end position="80"/>
    </location>
</feature>
<dbReference type="EMBL" id="BDIP01006224">
    <property type="protein sequence ID" value="GIQ90475.1"/>
    <property type="molecule type" value="Genomic_DNA"/>
</dbReference>
<evidence type="ECO:0000313" key="5">
    <source>
        <dbReference type="EMBL" id="GIQ90475.1"/>
    </source>
</evidence>
<keyword evidence="2 3" id="KW-0802">TPR repeat</keyword>
<dbReference type="AlphaFoldDB" id="A0A9K3DA43"/>